<dbReference type="PANTHER" id="PTHR36112:SF1">
    <property type="entry name" value="RIBOSOMAL RNA SMALL SUBUNIT METHYLTRANSFERASE J"/>
    <property type="match status" value="1"/>
</dbReference>
<comment type="similarity">
    <text evidence="1">Belongs to the methyltransferase superfamily. RsmJ family.</text>
</comment>
<dbReference type="Gene3D" id="3.40.1630.10">
    <property type="entry name" value="YhiQ-like domain"/>
    <property type="match status" value="1"/>
</dbReference>
<comment type="function">
    <text evidence="1">Specifically methylates the guanosine in position 1516 of 16S rRNA.</text>
</comment>
<dbReference type="EC" id="2.1.1.242" evidence="1"/>
<dbReference type="Pfam" id="PF04445">
    <property type="entry name" value="SAM_MT"/>
    <property type="match status" value="1"/>
</dbReference>
<keyword evidence="1 2" id="KW-0808">Transferase</keyword>
<keyword evidence="1 2" id="KW-0489">Methyltransferase</keyword>
<dbReference type="Proteomes" id="UP001240589">
    <property type="component" value="Unassembled WGS sequence"/>
</dbReference>
<dbReference type="GO" id="GO:0008990">
    <property type="term" value="F:rRNA (guanine-N2-)-methyltransferase activity"/>
    <property type="evidence" value="ECO:0007669"/>
    <property type="project" value="UniProtKB-UniRule"/>
</dbReference>
<protein>
    <recommendedName>
        <fullName evidence="1">Ribosomal RNA small subunit methyltransferase J</fullName>
        <ecNumber evidence="1">2.1.1.242</ecNumber>
    </recommendedName>
    <alternativeName>
        <fullName evidence="1">16S rRNA m2G1516 methyltransferase</fullName>
    </alternativeName>
    <alternativeName>
        <fullName evidence="1">rRNA (guanine-N(2)-)-methyltransferase</fullName>
    </alternativeName>
</protein>
<dbReference type="GO" id="GO:0005737">
    <property type="term" value="C:cytoplasm"/>
    <property type="evidence" value="ECO:0007669"/>
    <property type="project" value="UniProtKB-SubCell"/>
</dbReference>
<organism evidence="2 3">
    <name type="scientific">Neisseria mucosa</name>
    <dbReference type="NCBI Taxonomy" id="488"/>
    <lineage>
        <taxon>Bacteria</taxon>
        <taxon>Pseudomonadati</taxon>
        <taxon>Pseudomonadota</taxon>
        <taxon>Betaproteobacteria</taxon>
        <taxon>Neisseriales</taxon>
        <taxon>Neisseriaceae</taxon>
        <taxon>Neisseria</taxon>
    </lineage>
</organism>
<gene>
    <name evidence="1" type="primary">rsmJ</name>
    <name evidence="2" type="ORF">QP792_00925</name>
</gene>
<comment type="caution">
    <text evidence="2">The sequence shown here is derived from an EMBL/GenBank/DDBJ whole genome shotgun (WGS) entry which is preliminary data.</text>
</comment>
<dbReference type="InterPro" id="IPR007536">
    <property type="entry name" value="16SrRNA_methylTrfase_J"/>
</dbReference>
<keyword evidence="1" id="KW-0698">rRNA processing</keyword>
<keyword evidence="1" id="KW-0963">Cytoplasm</keyword>
<dbReference type="PANTHER" id="PTHR36112">
    <property type="entry name" value="RIBOSOMAL RNA SMALL SUBUNIT METHYLTRANSFERASE J"/>
    <property type="match status" value="1"/>
</dbReference>
<dbReference type="AlphaFoldDB" id="A0AAW6ZFX4"/>
<feature type="binding site" evidence="1">
    <location>
        <begin position="107"/>
        <end position="108"/>
    </location>
    <ligand>
        <name>S-adenosyl-L-methionine</name>
        <dbReference type="ChEBI" id="CHEBI:59789"/>
    </ligand>
</feature>
<comment type="catalytic activity">
    <reaction evidence="1">
        <text>guanosine(1516) in 16S rRNA + S-adenosyl-L-methionine = N(2)-methylguanosine(1516) in 16S rRNA + S-adenosyl-L-homocysteine + H(+)</text>
        <dbReference type="Rhea" id="RHEA:43220"/>
        <dbReference type="Rhea" id="RHEA-COMP:10412"/>
        <dbReference type="Rhea" id="RHEA-COMP:10413"/>
        <dbReference type="ChEBI" id="CHEBI:15378"/>
        <dbReference type="ChEBI" id="CHEBI:57856"/>
        <dbReference type="ChEBI" id="CHEBI:59789"/>
        <dbReference type="ChEBI" id="CHEBI:74269"/>
        <dbReference type="ChEBI" id="CHEBI:74481"/>
        <dbReference type="EC" id="2.1.1.242"/>
    </reaction>
</comment>
<accession>A0AAW6ZFX4</accession>
<proteinExistence type="inferred from homology"/>
<evidence type="ECO:0000256" key="1">
    <source>
        <dbReference type="HAMAP-Rule" id="MF_01523"/>
    </source>
</evidence>
<name>A0AAW6ZFX4_NEIMU</name>
<reference evidence="2" key="1">
    <citation type="submission" date="2023-05" db="EMBL/GenBank/DDBJ databases">
        <title>Genomic Catalog of Human Bladder Bacteria.</title>
        <authorList>
            <person name="Du J."/>
        </authorList>
    </citation>
    <scope>NUCLEOTIDE SEQUENCE</scope>
    <source>
        <strain evidence="2">UMB7974B</strain>
    </source>
</reference>
<comment type="subcellular location">
    <subcellularLocation>
        <location evidence="1">Cytoplasm</location>
    </subcellularLocation>
</comment>
<dbReference type="Gene3D" id="3.40.50.150">
    <property type="entry name" value="Vaccinia Virus protein VP39"/>
    <property type="match status" value="1"/>
</dbReference>
<dbReference type="EMBL" id="JASPBL010000003">
    <property type="protein sequence ID" value="MDK8360788.1"/>
    <property type="molecule type" value="Genomic_DNA"/>
</dbReference>
<feature type="binding site" evidence="1">
    <location>
        <position position="178"/>
    </location>
    <ligand>
        <name>S-adenosyl-L-methionine</name>
        <dbReference type="ChEBI" id="CHEBI:59789"/>
    </ligand>
</feature>
<keyword evidence="1" id="KW-0949">S-adenosyl-L-methionine</keyword>
<evidence type="ECO:0000313" key="3">
    <source>
        <dbReference type="Proteomes" id="UP001240589"/>
    </source>
</evidence>
<dbReference type="InterPro" id="IPR029063">
    <property type="entry name" value="SAM-dependent_MTases_sf"/>
</dbReference>
<comment type="caution">
    <text evidence="1">Lacks conserved residue(s) required for the propagation of feature annotation.</text>
</comment>
<dbReference type="HAMAP" id="MF_01523">
    <property type="entry name" value="16SrRNA_methyltr_J"/>
    <property type="match status" value="1"/>
</dbReference>
<sequence>MSVPKDLHTHTIPAVYFSDTATEHARRLAQKFDLPALPCPPDNGEYLLADAEGVSLCRAGEKGRVRVDFGGGAAQYRRTKGGGELIAKAVNHTTKPTVWDGTGGLGRDSFVLASLGLNVHTFEQHPAVACLLADGLERALQEPEIQDIARRMTFHYGNAVDLMRELAAQSRPDIVYLDPMYPERQKSAAIKKEMAYFHSVVGVAQEEAKLLAAARAIAKKRVVVKRPRLGEFLNGEKPAYQYTGKSTRFDVYLPDHPVKDGE</sequence>
<evidence type="ECO:0000313" key="2">
    <source>
        <dbReference type="EMBL" id="MDK8360788.1"/>
    </source>
</evidence>
<dbReference type="SUPFAM" id="SSF53335">
    <property type="entry name" value="S-adenosyl-L-methionine-dependent methyltransferases"/>
    <property type="match status" value="1"/>
</dbReference>